<proteinExistence type="predicted"/>
<dbReference type="InterPro" id="IPR012341">
    <property type="entry name" value="6hp_glycosidase-like_sf"/>
</dbReference>
<dbReference type="Proteomes" id="UP001465668">
    <property type="component" value="Unassembled WGS sequence"/>
</dbReference>
<evidence type="ECO:0000313" key="4">
    <source>
        <dbReference type="Proteomes" id="UP001465668"/>
    </source>
</evidence>
<evidence type="ECO:0000313" key="3">
    <source>
        <dbReference type="EMBL" id="KAK9780073.1"/>
    </source>
</evidence>
<dbReference type="EMBL" id="JARVKM010000008">
    <property type="protein sequence ID" value="KAK9780073.1"/>
    <property type="molecule type" value="Genomic_DNA"/>
</dbReference>
<dbReference type="GO" id="GO:0016798">
    <property type="term" value="F:hydrolase activity, acting on glycosyl bonds"/>
    <property type="evidence" value="ECO:0007669"/>
    <property type="project" value="UniProtKB-KW"/>
</dbReference>
<keyword evidence="3" id="KW-0326">Glycosidase</keyword>
<organism evidence="3 4">
    <name type="scientific">Seiridium cardinale</name>
    <dbReference type="NCBI Taxonomy" id="138064"/>
    <lineage>
        <taxon>Eukaryota</taxon>
        <taxon>Fungi</taxon>
        <taxon>Dikarya</taxon>
        <taxon>Ascomycota</taxon>
        <taxon>Pezizomycotina</taxon>
        <taxon>Sordariomycetes</taxon>
        <taxon>Xylariomycetidae</taxon>
        <taxon>Amphisphaeriales</taxon>
        <taxon>Sporocadaceae</taxon>
        <taxon>Seiridium</taxon>
    </lineage>
</organism>
<reference evidence="3 4" key="1">
    <citation type="submission" date="2024-02" db="EMBL/GenBank/DDBJ databases">
        <title>First draft genome assembly of two strains of Seiridium cardinale.</title>
        <authorList>
            <person name="Emiliani G."/>
            <person name="Scali E."/>
        </authorList>
    </citation>
    <scope>NUCLEOTIDE SEQUENCE [LARGE SCALE GENOMIC DNA]</scope>
    <source>
        <strain evidence="3 4">BM-138-000479</strain>
    </source>
</reference>
<dbReference type="Gene3D" id="2.60.420.10">
    <property type="entry name" value="Maltose phosphorylase, domain 3"/>
    <property type="match status" value="1"/>
</dbReference>
<accession>A0ABR2Y1W5</accession>
<dbReference type="Pfam" id="PF17389">
    <property type="entry name" value="Bac_rhamnosid6H"/>
    <property type="match status" value="1"/>
</dbReference>
<comment type="caution">
    <text evidence="3">The sequence shown here is derived from an EMBL/GenBank/DDBJ whole genome shotgun (WGS) entry which is preliminary data.</text>
</comment>
<name>A0ABR2Y1W5_9PEZI</name>
<keyword evidence="1" id="KW-0732">Signal</keyword>
<sequence length="694" mass="75285">MKVPLPIVVLSTVSICEAASCWRNTTCDGHTGPAFPGVWDSYVYAPSSRDVEPHSVLCADVSTSTSYNGTISLYGNGSQVVLDFGIEVGGITSLDYTIDGTGQLGLAWSEAKNYIGQQSDYSNGQAIPDGYLAANLTSNGSGSYELPLVKLRGGFRYLTLFLLTDSDACITISNVSVEISFQPTWPNLKAYQGYFYSSDETLNKIWYSGAYTLQTNSVPVDTGRHVPFVSSGWANDGILGNGSTIIVDGAKRDRAVWPGDMGIAVPSAFYSIGELDSVKNALQVMYDHQNSDGSLPEAGPPLLQQGSDTYHMWTMIGTWTYVLYSNDTYFLSRNWDRYTAAMNNVYGKVLDSGLLNVTGTRDWARWQQGWNNTEANILSEIPKFYREGRALNRNSLYRTLVTGSELAKLVDDTEVSNTYASRAADLQGAINEYLWVSDKGAFKDNATDTALLPQDANSLAVLFNVTTSEQDQNISTQLTGNWNDIGAVSPELPGEISPFISSFEIQAHFLAGQASRALDLIRRSWGWYLNNENGTQSTVIEGYLEDGSFGYRYNRGYSDPSYTSHAHGWSAGPTSALTNFVLGLEVTGLAGSEWTMMPQFGDLMFAEGGFSTTLGMFQASWAVAHDGDGYNVTLSTPAGTSGAVLLPLLADDCDEVSVTFDGETSTWTAGLVGKRLGFEKSVGGGNHTFIVRTT</sequence>
<protein>
    <submittedName>
        <fullName evidence="3">Alpha-L-rhamnosidase six-hairpin glycosidase domain-containing protein</fullName>
    </submittedName>
</protein>
<dbReference type="SUPFAM" id="SSF48208">
    <property type="entry name" value="Six-hairpin glycosidases"/>
    <property type="match status" value="1"/>
</dbReference>
<keyword evidence="4" id="KW-1185">Reference proteome</keyword>
<feature type="signal peptide" evidence="1">
    <location>
        <begin position="1"/>
        <end position="18"/>
    </location>
</feature>
<dbReference type="PANTHER" id="PTHR34987">
    <property type="entry name" value="C, PUTATIVE (AFU_ORTHOLOGUE AFUA_3G02880)-RELATED"/>
    <property type="match status" value="1"/>
</dbReference>
<dbReference type="Gene3D" id="1.50.10.10">
    <property type="match status" value="1"/>
</dbReference>
<evidence type="ECO:0000259" key="2">
    <source>
        <dbReference type="Pfam" id="PF17389"/>
    </source>
</evidence>
<keyword evidence="3" id="KW-0378">Hydrolase</keyword>
<gene>
    <name evidence="3" type="ORF">SCAR479_03197</name>
</gene>
<dbReference type="InterPro" id="IPR035396">
    <property type="entry name" value="Bac_rhamnosid6H"/>
</dbReference>
<dbReference type="PANTHER" id="PTHR34987:SF5">
    <property type="entry name" value="ALPHA-RHAMNOSIDASE"/>
    <property type="match status" value="1"/>
</dbReference>
<feature type="domain" description="Alpha-L-rhamnosidase six-hairpin glycosidase" evidence="2">
    <location>
        <begin position="237"/>
        <end position="479"/>
    </location>
</feature>
<feature type="chain" id="PRO_5046381531" evidence="1">
    <location>
        <begin position="19"/>
        <end position="694"/>
    </location>
</feature>
<dbReference type="InterPro" id="IPR008928">
    <property type="entry name" value="6-hairpin_glycosidase_sf"/>
</dbReference>
<evidence type="ECO:0000256" key="1">
    <source>
        <dbReference type="SAM" id="SignalP"/>
    </source>
</evidence>